<organism evidence="2 3">
    <name type="scientific">Ichthyophthirius multifiliis</name>
    <name type="common">White spot disease agent</name>
    <name type="synonym">Ich</name>
    <dbReference type="NCBI Taxonomy" id="5932"/>
    <lineage>
        <taxon>Eukaryota</taxon>
        <taxon>Sar</taxon>
        <taxon>Alveolata</taxon>
        <taxon>Ciliophora</taxon>
        <taxon>Intramacronucleata</taxon>
        <taxon>Oligohymenophorea</taxon>
        <taxon>Hymenostomatida</taxon>
        <taxon>Ophryoglenina</taxon>
        <taxon>Ichthyophthirius</taxon>
    </lineage>
</organism>
<evidence type="ECO:0000313" key="2">
    <source>
        <dbReference type="EMBL" id="EGR28331.1"/>
    </source>
</evidence>
<feature type="compositionally biased region" description="Polar residues" evidence="1">
    <location>
        <begin position="69"/>
        <end position="83"/>
    </location>
</feature>
<dbReference type="Proteomes" id="UP000008983">
    <property type="component" value="Unassembled WGS sequence"/>
</dbReference>
<proteinExistence type="predicted"/>
<name>G0R2G3_ICHMU</name>
<dbReference type="GeneID" id="14904418"/>
<feature type="region of interest" description="Disordered" evidence="1">
    <location>
        <begin position="63"/>
        <end position="125"/>
    </location>
</feature>
<evidence type="ECO:0000313" key="3">
    <source>
        <dbReference type="Proteomes" id="UP000008983"/>
    </source>
</evidence>
<evidence type="ECO:0000256" key="1">
    <source>
        <dbReference type="SAM" id="MobiDB-lite"/>
    </source>
</evidence>
<dbReference type="AlphaFoldDB" id="G0R2G3"/>
<feature type="compositionally biased region" description="Basic and acidic residues" evidence="1">
    <location>
        <begin position="84"/>
        <end position="112"/>
    </location>
</feature>
<accession>G0R2G3</accession>
<dbReference type="InParanoid" id="G0R2G3"/>
<sequence>MDQNHNITLEECHQYLLNQLTPYQERIQNLEQNNQQKDTQIEKLQLALEKMTELVNSLKIEQTEKKNHQNNNLHTNGRPQTSIDHTKKPQIVDEHQKNVKAVNDKQGEDDKSKTKKQAQKQNNNQQIKRKFLNKIRKKDHRLQFLKPNKQNKKMELKRNKAKFYRQYRKIKLPIKFHKV</sequence>
<protein>
    <submittedName>
        <fullName evidence="2">Uncharacterized protein</fullName>
    </submittedName>
</protein>
<dbReference type="EMBL" id="GL984260">
    <property type="protein sequence ID" value="EGR28331.1"/>
    <property type="molecule type" value="Genomic_DNA"/>
</dbReference>
<reference evidence="2 3" key="1">
    <citation type="submission" date="2011-07" db="EMBL/GenBank/DDBJ databases">
        <authorList>
            <person name="Coyne R."/>
            <person name="Brami D."/>
            <person name="Johnson J."/>
            <person name="Hostetler J."/>
            <person name="Hannick L."/>
            <person name="Clark T."/>
            <person name="Cassidy-Hanley D."/>
            <person name="Inman J."/>
        </authorList>
    </citation>
    <scope>NUCLEOTIDE SEQUENCE [LARGE SCALE GENOMIC DNA]</scope>
    <source>
        <strain evidence="2 3">G5</strain>
    </source>
</reference>
<gene>
    <name evidence="2" type="ORF">IMG5_177910</name>
</gene>
<dbReference type="RefSeq" id="XP_004027676.1">
    <property type="nucleotide sequence ID" value="XM_004027627.1"/>
</dbReference>
<keyword evidence="3" id="KW-1185">Reference proteome</keyword>